<proteinExistence type="predicted"/>
<sequence>MLDPRLASSFSLPSRRALEAAPGDATRKLFGTSTAGSMWTDGRAGSKEALAHRAESMGPVLNRPPQMTASIPICFRPTAQEHYFAQEPLDREVNAWALNRNREIGRDGAGKRPNTFPDQLRPPSTPAPSPLSRRSRPAVPGSGRAGRGQP</sequence>
<evidence type="ECO:0000313" key="2">
    <source>
        <dbReference type="EMBL" id="CAK0884210.1"/>
    </source>
</evidence>
<organism evidence="2 3">
    <name type="scientific">Prorocentrum cordatum</name>
    <dbReference type="NCBI Taxonomy" id="2364126"/>
    <lineage>
        <taxon>Eukaryota</taxon>
        <taxon>Sar</taxon>
        <taxon>Alveolata</taxon>
        <taxon>Dinophyceae</taxon>
        <taxon>Prorocentrales</taxon>
        <taxon>Prorocentraceae</taxon>
        <taxon>Prorocentrum</taxon>
    </lineage>
</organism>
<reference evidence="2" key="1">
    <citation type="submission" date="2023-10" db="EMBL/GenBank/DDBJ databases">
        <authorList>
            <person name="Chen Y."/>
            <person name="Shah S."/>
            <person name="Dougan E. K."/>
            <person name="Thang M."/>
            <person name="Chan C."/>
        </authorList>
    </citation>
    <scope>NUCLEOTIDE SEQUENCE [LARGE SCALE GENOMIC DNA]</scope>
</reference>
<comment type="caution">
    <text evidence="2">The sequence shown here is derived from an EMBL/GenBank/DDBJ whole genome shotgun (WGS) entry which is preliminary data.</text>
</comment>
<dbReference type="Proteomes" id="UP001189429">
    <property type="component" value="Unassembled WGS sequence"/>
</dbReference>
<accession>A0ABN9WH79</accession>
<feature type="region of interest" description="Disordered" evidence="1">
    <location>
        <begin position="102"/>
        <end position="150"/>
    </location>
</feature>
<gene>
    <name evidence="2" type="ORF">PCOR1329_LOCUS66211</name>
</gene>
<evidence type="ECO:0000256" key="1">
    <source>
        <dbReference type="SAM" id="MobiDB-lite"/>
    </source>
</evidence>
<keyword evidence="3" id="KW-1185">Reference proteome</keyword>
<dbReference type="EMBL" id="CAUYUJ010018516">
    <property type="protein sequence ID" value="CAK0884210.1"/>
    <property type="molecule type" value="Genomic_DNA"/>
</dbReference>
<name>A0ABN9WH79_9DINO</name>
<protein>
    <submittedName>
        <fullName evidence="2">Uncharacterized protein</fullName>
    </submittedName>
</protein>
<evidence type="ECO:0000313" key="3">
    <source>
        <dbReference type="Proteomes" id="UP001189429"/>
    </source>
</evidence>